<evidence type="ECO:0000256" key="1">
    <source>
        <dbReference type="SAM" id="MobiDB-lite"/>
    </source>
</evidence>
<feature type="region of interest" description="Disordered" evidence="1">
    <location>
        <begin position="17"/>
        <end position="46"/>
    </location>
</feature>
<proteinExistence type="predicted"/>
<protein>
    <submittedName>
        <fullName evidence="2">Transposase</fullName>
    </submittedName>
</protein>
<feature type="compositionally biased region" description="Polar residues" evidence="1">
    <location>
        <begin position="26"/>
        <end position="46"/>
    </location>
</feature>
<dbReference type="EMBL" id="QMDY01000002">
    <property type="protein sequence ID" value="KAB7519098.1"/>
    <property type="molecule type" value="Genomic_DNA"/>
</dbReference>
<organism evidence="2 3">
    <name type="scientific">Halosegnis rubeus</name>
    <dbReference type="NCBI Taxonomy" id="2212850"/>
    <lineage>
        <taxon>Archaea</taxon>
        <taxon>Methanobacteriati</taxon>
        <taxon>Methanobacteriota</taxon>
        <taxon>Stenosarchaea group</taxon>
        <taxon>Halobacteria</taxon>
        <taxon>Halobacteriales</taxon>
        <taxon>Natronomonadaceae</taxon>
        <taxon>Halosegnis</taxon>
    </lineage>
</organism>
<evidence type="ECO:0000313" key="2">
    <source>
        <dbReference type="EMBL" id="KAB7519098.1"/>
    </source>
</evidence>
<gene>
    <name evidence="2" type="ORF">DP108_03010</name>
</gene>
<name>A0A5N5UJX2_9EURY</name>
<accession>A0A5N5UJX2</accession>
<evidence type="ECO:0000313" key="3">
    <source>
        <dbReference type="Proteomes" id="UP000326207"/>
    </source>
</evidence>
<comment type="caution">
    <text evidence="2">The sequence shown here is derived from an EMBL/GenBank/DDBJ whole genome shotgun (WGS) entry which is preliminary data.</text>
</comment>
<feature type="non-terminal residue" evidence="2">
    <location>
        <position position="1"/>
    </location>
</feature>
<dbReference type="AlphaFoldDB" id="A0A5N5UJX2"/>
<reference evidence="2 3" key="1">
    <citation type="submission" date="2019-10" db="EMBL/GenBank/DDBJ databases">
        <title>Unraveling microbial dark matter from salterns through culturing: the case of the genus Halosegnis.</title>
        <authorList>
            <person name="Duran-Viseras A."/>
            <person name="Andrei A.-S."/>
            <person name="Vera-Gargallo B."/>
            <person name="Ghai R."/>
            <person name="Sanchez-Porro C."/>
            <person name="Ventosa A."/>
        </authorList>
    </citation>
    <scope>NUCLEOTIDE SEQUENCE [LARGE SCALE GENOMIC DNA]</scope>
    <source>
        <strain evidence="2 3">F19-13</strain>
    </source>
</reference>
<dbReference type="Proteomes" id="UP000326207">
    <property type="component" value="Unassembled WGS sequence"/>
</dbReference>
<sequence length="46" mass="4919">GAPVDVRLNRGMLNVNGEYEPAYEGQNGSPRESPTLNEANGETVSE</sequence>